<protein>
    <submittedName>
        <fullName evidence="2">Uncharacterized protein</fullName>
    </submittedName>
</protein>
<evidence type="ECO:0000256" key="1">
    <source>
        <dbReference type="SAM" id="Phobius"/>
    </source>
</evidence>
<dbReference type="AlphaFoldDB" id="A0A8T0KV39"/>
<keyword evidence="1" id="KW-0472">Membrane</keyword>
<dbReference type="Proteomes" id="UP000743370">
    <property type="component" value="Unassembled WGS sequence"/>
</dbReference>
<sequence>MERETTSSRGSSRKLSLEQIAAMTNATINKIHFSNSRERLRNGTTVTYHDCTSVGYGWLLPDLCVALLGVLVVANQTQMGTL</sequence>
<evidence type="ECO:0000313" key="3">
    <source>
        <dbReference type="Proteomes" id="UP000743370"/>
    </source>
</evidence>
<gene>
    <name evidence="2" type="ORF">HKW66_Vig0107270</name>
</gene>
<reference evidence="2 3" key="1">
    <citation type="submission" date="2020-05" db="EMBL/GenBank/DDBJ databases">
        <title>Vigna angularis (adzuki bean) Var. LongXiaoDou No. 4 denovo assembly.</title>
        <authorList>
            <person name="Xiang H."/>
        </authorList>
    </citation>
    <scope>NUCLEOTIDE SEQUENCE [LARGE SCALE GENOMIC DNA]</scope>
    <source>
        <tissue evidence="2">Leaf</tissue>
    </source>
</reference>
<dbReference type="EMBL" id="JABFOF010000002">
    <property type="protein sequence ID" value="KAG2403807.1"/>
    <property type="molecule type" value="Genomic_DNA"/>
</dbReference>
<organism evidence="2 3">
    <name type="scientific">Phaseolus angularis</name>
    <name type="common">Azuki bean</name>
    <name type="synonym">Vigna angularis</name>
    <dbReference type="NCBI Taxonomy" id="3914"/>
    <lineage>
        <taxon>Eukaryota</taxon>
        <taxon>Viridiplantae</taxon>
        <taxon>Streptophyta</taxon>
        <taxon>Embryophyta</taxon>
        <taxon>Tracheophyta</taxon>
        <taxon>Spermatophyta</taxon>
        <taxon>Magnoliopsida</taxon>
        <taxon>eudicotyledons</taxon>
        <taxon>Gunneridae</taxon>
        <taxon>Pentapetalae</taxon>
        <taxon>rosids</taxon>
        <taxon>fabids</taxon>
        <taxon>Fabales</taxon>
        <taxon>Fabaceae</taxon>
        <taxon>Papilionoideae</taxon>
        <taxon>50 kb inversion clade</taxon>
        <taxon>NPAAA clade</taxon>
        <taxon>indigoferoid/millettioid clade</taxon>
        <taxon>Phaseoleae</taxon>
        <taxon>Vigna</taxon>
    </lineage>
</organism>
<accession>A0A8T0KV39</accession>
<evidence type="ECO:0000313" key="2">
    <source>
        <dbReference type="EMBL" id="KAG2403807.1"/>
    </source>
</evidence>
<name>A0A8T0KV39_PHAAN</name>
<keyword evidence="1" id="KW-1133">Transmembrane helix</keyword>
<comment type="caution">
    <text evidence="2">The sequence shown here is derived from an EMBL/GenBank/DDBJ whole genome shotgun (WGS) entry which is preliminary data.</text>
</comment>
<feature type="transmembrane region" description="Helical" evidence="1">
    <location>
        <begin position="55"/>
        <end position="74"/>
    </location>
</feature>
<keyword evidence="1" id="KW-0812">Transmembrane</keyword>
<proteinExistence type="predicted"/>